<organism evidence="3">
    <name type="scientific">Salpingoeca rosetta (strain ATCC 50818 / BSB-021)</name>
    <dbReference type="NCBI Taxonomy" id="946362"/>
    <lineage>
        <taxon>Eukaryota</taxon>
        <taxon>Choanoflagellata</taxon>
        <taxon>Craspedida</taxon>
        <taxon>Salpingoecidae</taxon>
        <taxon>Salpingoeca</taxon>
    </lineage>
</organism>
<dbReference type="InterPro" id="IPR011993">
    <property type="entry name" value="PH-like_dom_sf"/>
</dbReference>
<dbReference type="GO" id="GO:0035556">
    <property type="term" value="P:intracellular signal transduction"/>
    <property type="evidence" value="ECO:0007669"/>
    <property type="project" value="InterPro"/>
</dbReference>
<evidence type="ECO:0000313" key="2">
    <source>
        <dbReference type="EMBL" id="EGD74877.1"/>
    </source>
</evidence>
<dbReference type="PRINTS" id="PR00629">
    <property type="entry name" value="SHCPIDOMAIN"/>
</dbReference>
<keyword evidence="3" id="KW-1185">Reference proteome</keyword>
<name>F2UE27_SALR5</name>
<dbReference type="OMA" id="RDNRYCH"/>
<dbReference type="EMBL" id="GL832970">
    <property type="protein sequence ID" value="EGD74877.1"/>
    <property type="molecule type" value="Genomic_DNA"/>
</dbReference>
<dbReference type="GeneID" id="16073091"/>
<gene>
    <name evidence="2" type="ORF">PTSG_07105</name>
</gene>
<dbReference type="Gene3D" id="2.30.29.30">
    <property type="entry name" value="Pleckstrin-homology domain (PH domain)/Phosphotyrosine-binding domain (PTB)"/>
    <property type="match status" value="1"/>
</dbReference>
<dbReference type="AlphaFoldDB" id="F2UE27"/>
<dbReference type="eggNOG" id="KOG3697">
    <property type="taxonomic scope" value="Eukaryota"/>
</dbReference>
<accession>F2UE27</accession>
<dbReference type="GO" id="GO:0019901">
    <property type="term" value="F:protein kinase binding"/>
    <property type="evidence" value="ECO:0007669"/>
    <property type="project" value="TreeGrafter"/>
</dbReference>
<sequence length="361" mass="39590">MFKKKQTLVRRGNFMTAPEGGWLHDEQALAHGSGIYYSFPVKYVGSLQILESLRALSMEDKTNVCREAIYRCIDSSKVIKPIKRKKKKFMKQYLADAPYVKVMLLRLNVSTDGIATSAVDTPDIISNDPISKISFAAGGDGKAYNFITYVAKDRRDNRYCHVFDCGPLADDLLATLGQVFNILRKKRDGGTMTAPPPLPANHPTAKNAHLCGVAALQAAPKIDEPQDADNVYGEAMYETMATNTAVGEASSSSKSDTLSVPIAREVFKYEDGDDTYEGMEEAMPAPTKAQAMELYAEMYGEVQSGAQLAEFLNDDTRVHSNSLYGEVPEDTVYGDGQVGWSYLSVAPDDDTYGTLADYIAT</sequence>
<dbReference type="OrthoDB" id="9938362at2759"/>
<reference evidence="2" key="1">
    <citation type="submission" date="2009-08" db="EMBL/GenBank/DDBJ databases">
        <title>Annotation of Salpingoeca rosetta.</title>
        <authorList>
            <consortium name="The Broad Institute Genome Sequencing Platform"/>
            <person name="Russ C."/>
            <person name="Cuomo C."/>
            <person name="Burger G."/>
            <person name="Gray M.W."/>
            <person name="Holland P.W.H."/>
            <person name="King N."/>
            <person name="Lang F.B.F."/>
            <person name="Roger A.J."/>
            <person name="Ruiz-Trillo I."/>
            <person name="Young S.K."/>
            <person name="Zeng Q."/>
            <person name="Gargeya S."/>
            <person name="Alvarado L."/>
            <person name="Berlin A."/>
            <person name="Chapman S.B."/>
            <person name="Chen Z."/>
            <person name="Freedman E."/>
            <person name="Gellesch M."/>
            <person name="Goldberg J."/>
            <person name="Griggs A."/>
            <person name="Gujja S."/>
            <person name="Heilman E."/>
            <person name="Heiman D."/>
            <person name="Howarth C."/>
            <person name="Mehta T."/>
            <person name="Neiman D."/>
            <person name="Pearson M."/>
            <person name="Roberts A."/>
            <person name="Saif S."/>
            <person name="Shea T."/>
            <person name="Shenoy N."/>
            <person name="Sisk P."/>
            <person name="Stolte C."/>
            <person name="Sykes S."/>
            <person name="White J."/>
            <person name="Yandava C."/>
            <person name="Haas B."/>
            <person name="Nusbaum C."/>
            <person name="Birren B."/>
        </authorList>
    </citation>
    <scope>NUCLEOTIDE SEQUENCE [LARGE SCALE GENOMIC DNA]</scope>
    <source>
        <strain evidence="2">ATCC 50818</strain>
    </source>
</reference>
<dbReference type="RefSeq" id="XP_004992522.1">
    <property type="nucleotide sequence ID" value="XM_004992465.1"/>
</dbReference>
<dbReference type="Pfam" id="PF00640">
    <property type="entry name" value="PID"/>
    <property type="match status" value="1"/>
</dbReference>
<dbReference type="InterPro" id="IPR051235">
    <property type="entry name" value="CEP152/SHC-Transforming"/>
</dbReference>
<evidence type="ECO:0000259" key="1">
    <source>
        <dbReference type="PROSITE" id="PS01179"/>
    </source>
</evidence>
<dbReference type="PROSITE" id="PS01179">
    <property type="entry name" value="PID"/>
    <property type="match status" value="1"/>
</dbReference>
<dbReference type="SUPFAM" id="SSF50729">
    <property type="entry name" value="PH domain-like"/>
    <property type="match status" value="1"/>
</dbReference>
<dbReference type="PANTHER" id="PTHR10337">
    <property type="entry name" value="SHC TRANSFORMING PROTEIN"/>
    <property type="match status" value="1"/>
</dbReference>
<dbReference type="KEGG" id="sre:PTSG_07105"/>
<feature type="domain" description="PID" evidence="1">
    <location>
        <begin position="38"/>
        <end position="187"/>
    </location>
</feature>
<dbReference type="InParanoid" id="F2UE27"/>
<protein>
    <recommendedName>
        <fullName evidence="1">PID domain-containing protein</fullName>
    </recommendedName>
</protein>
<dbReference type="Proteomes" id="UP000007799">
    <property type="component" value="Unassembled WGS sequence"/>
</dbReference>
<dbReference type="PANTHER" id="PTHR10337:SF11">
    <property type="entry name" value="DSHC PROTEIN"/>
    <property type="match status" value="1"/>
</dbReference>
<dbReference type="InterPro" id="IPR006020">
    <property type="entry name" value="PTB/PI_dom"/>
</dbReference>
<proteinExistence type="predicted"/>
<dbReference type="CDD" id="cd01209">
    <property type="entry name" value="PTB_Shc"/>
    <property type="match status" value="1"/>
</dbReference>
<dbReference type="InterPro" id="IPR006019">
    <property type="entry name" value="PID_Shc-like"/>
</dbReference>
<dbReference type="SMART" id="SM00462">
    <property type="entry name" value="PTB"/>
    <property type="match status" value="1"/>
</dbReference>
<evidence type="ECO:0000313" key="3">
    <source>
        <dbReference type="Proteomes" id="UP000007799"/>
    </source>
</evidence>